<keyword evidence="1" id="KW-0678">Repressor</keyword>
<accession>A0A644UWB7</accession>
<feature type="domain" description="HTH tetR-type" evidence="5">
    <location>
        <begin position="1"/>
        <end position="61"/>
    </location>
</feature>
<dbReference type="AlphaFoldDB" id="A0A644UWB7"/>
<dbReference type="InterPro" id="IPR009057">
    <property type="entry name" value="Homeodomain-like_sf"/>
</dbReference>
<keyword evidence="4" id="KW-0804">Transcription</keyword>
<dbReference type="GO" id="GO:0003700">
    <property type="term" value="F:DNA-binding transcription factor activity"/>
    <property type="evidence" value="ECO:0007669"/>
    <property type="project" value="TreeGrafter"/>
</dbReference>
<comment type="caution">
    <text evidence="6">The sequence shown here is derived from an EMBL/GenBank/DDBJ whole genome shotgun (WGS) entry which is preliminary data.</text>
</comment>
<evidence type="ECO:0000256" key="1">
    <source>
        <dbReference type="ARBA" id="ARBA00022491"/>
    </source>
</evidence>
<dbReference type="Gene3D" id="1.10.357.10">
    <property type="entry name" value="Tetracycline Repressor, domain 2"/>
    <property type="match status" value="1"/>
</dbReference>
<dbReference type="PROSITE" id="PS50977">
    <property type="entry name" value="HTH_TETR_2"/>
    <property type="match status" value="1"/>
</dbReference>
<dbReference type="PRINTS" id="PR00455">
    <property type="entry name" value="HTHTETR"/>
</dbReference>
<dbReference type="SUPFAM" id="SSF46689">
    <property type="entry name" value="Homeodomain-like"/>
    <property type="match status" value="1"/>
</dbReference>
<evidence type="ECO:0000256" key="3">
    <source>
        <dbReference type="ARBA" id="ARBA00023125"/>
    </source>
</evidence>
<dbReference type="GO" id="GO:0000976">
    <property type="term" value="F:transcription cis-regulatory region binding"/>
    <property type="evidence" value="ECO:0007669"/>
    <property type="project" value="TreeGrafter"/>
</dbReference>
<evidence type="ECO:0000259" key="5">
    <source>
        <dbReference type="PROSITE" id="PS50977"/>
    </source>
</evidence>
<gene>
    <name evidence="6" type="ORF">SDC9_28903</name>
</gene>
<evidence type="ECO:0000313" key="6">
    <source>
        <dbReference type="EMBL" id="MPL82953.1"/>
    </source>
</evidence>
<dbReference type="InterPro" id="IPR001647">
    <property type="entry name" value="HTH_TetR"/>
</dbReference>
<proteinExistence type="predicted"/>
<evidence type="ECO:0000256" key="2">
    <source>
        <dbReference type="ARBA" id="ARBA00023015"/>
    </source>
</evidence>
<keyword evidence="2" id="KW-0805">Transcription regulation</keyword>
<reference evidence="6" key="1">
    <citation type="submission" date="2019-08" db="EMBL/GenBank/DDBJ databases">
        <authorList>
            <person name="Kucharzyk K."/>
            <person name="Murdoch R.W."/>
            <person name="Higgins S."/>
            <person name="Loffler F."/>
        </authorList>
    </citation>
    <scope>NUCLEOTIDE SEQUENCE</scope>
</reference>
<sequence length="206" mass="23870">MEAREKILDKAIELFLNLGIRNVTMDTIAAESGVSKRTIYELFKDKDDLVVQALREMIIRHNQDMLGIISQTGNVIEAIFMIMKMETERRGSFSRVFAEDINKYFPVVNASLYSCKESLKEFSASFTLLEKGIREGIFRKDIRLDLVDNFIHELIGVIHNSDRLRMLQPTGQEVLSSIFLPYFRGICTTEGMKLMDKYFENFNDFI</sequence>
<protein>
    <recommendedName>
        <fullName evidence="5">HTH tetR-type domain-containing protein</fullName>
    </recommendedName>
</protein>
<keyword evidence="3" id="KW-0238">DNA-binding</keyword>
<organism evidence="6">
    <name type="scientific">bioreactor metagenome</name>
    <dbReference type="NCBI Taxonomy" id="1076179"/>
    <lineage>
        <taxon>unclassified sequences</taxon>
        <taxon>metagenomes</taxon>
        <taxon>ecological metagenomes</taxon>
    </lineage>
</organism>
<evidence type="ECO:0000256" key="4">
    <source>
        <dbReference type="ARBA" id="ARBA00023163"/>
    </source>
</evidence>
<dbReference type="PANTHER" id="PTHR30055">
    <property type="entry name" value="HTH-TYPE TRANSCRIPTIONAL REGULATOR RUTR"/>
    <property type="match status" value="1"/>
</dbReference>
<dbReference type="EMBL" id="VSSQ01000170">
    <property type="protein sequence ID" value="MPL82953.1"/>
    <property type="molecule type" value="Genomic_DNA"/>
</dbReference>
<dbReference type="Pfam" id="PF00440">
    <property type="entry name" value="TetR_N"/>
    <property type="match status" value="1"/>
</dbReference>
<dbReference type="PANTHER" id="PTHR30055:SF175">
    <property type="entry name" value="HTH-TYPE TRANSCRIPTIONAL REPRESSOR KSTR2"/>
    <property type="match status" value="1"/>
</dbReference>
<name>A0A644UWB7_9ZZZZ</name>
<dbReference type="InterPro" id="IPR050109">
    <property type="entry name" value="HTH-type_TetR-like_transc_reg"/>
</dbReference>